<feature type="region of interest" description="Disordered" evidence="1">
    <location>
        <begin position="115"/>
        <end position="160"/>
    </location>
</feature>
<feature type="compositionally biased region" description="Polar residues" evidence="1">
    <location>
        <begin position="137"/>
        <end position="157"/>
    </location>
</feature>
<accession>A0A9P3GA39</accession>
<dbReference type="AlphaFoldDB" id="A0A9P3GA39"/>
<keyword evidence="3" id="KW-1185">Reference proteome</keyword>
<evidence type="ECO:0000256" key="1">
    <source>
        <dbReference type="SAM" id="MobiDB-lite"/>
    </source>
</evidence>
<dbReference type="OrthoDB" id="2573559at2759"/>
<feature type="compositionally biased region" description="Polar residues" evidence="1">
    <location>
        <begin position="834"/>
        <end position="852"/>
    </location>
</feature>
<name>A0A9P3GA39_9APHY</name>
<gene>
    <name evidence="2" type="ORF">PsYK624_083610</name>
</gene>
<dbReference type="EMBL" id="BPQB01000025">
    <property type="protein sequence ID" value="GJE92208.1"/>
    <property type="molecule type" value="Genomic_DNA"/>
</dbReference>
<proteinExistence type="predicted"/>
<evidence type="ECO:0000313" key="2">
    <source>
        <dbReference type="EMBL" id="GJE92208.1"/>
    </source>
</evidence>
<feature type="region of interest" description="Disordered" evidence="1">
    <location>
        <begin position="461"/>
        <end position="544"/>
    </location>
</feature>
<reference evidence="2 3" key="1">
    <citation type="submission" date="2021-08" db="EMBL/GenBank/DDBJ databases">
        <title>Draft Genome Sequence of Phanerochaete sordida strain YK-624.</title>
        <authorList>
            <person name="Mori T."/>
            <person name="Dohra H."/>
            <person name="Suzuki T."/>
            <person name="Kawagishi H."/>
            <person name="Hirai H."/>
        </authorList>
    </citation>
    <scope>NUCLEOTIDE SEQUENCE [LARGE SCALE GENOMIC DNA]</scope>
    <source>
        <strain evidence="2 3">YK-624</strain>
    </source>
</reference>
<feature type="compositionally biased region" description="Basic residues" evidence="1">
    <location>
        <begin position="858"/>
        <end position="871"/>
    </location>
</feature>
<protein>
    <submittedName>
        <fullName evidence="2">Uncharacterized protein</fullName>
    </submittedName>
</protein>
<dbReference type="Proteomes" id="UP000703269">
    <property type="component" value="Unassembled WGS sequence"/>
</dbReference>
<organism evidence="2 3">
    <name type="scientific">Phanerochaete sordida</name>
    <dbReference type="NCBI Taxonomy" id="48140"/>
    <lineage>
        <taxon>Eukaryota</taxon>
        <taxon>Fungi</taxon>
        <taxon>Dikarya</taxon>
        <taxon>Basidiomycota</taxon>
        <taxon>Agaricomycotina</taxon>
        <taxon>Agaricomycetes</taxon>
        <taxon>Polyporales</taxon>
        <taxon>Phanerochaetaceae</taxon>
        <taxon>Phanerochaete</taxon>
    </lineage>
</organism>
<feature type="compositionally biased region" description="Polar residues" evidence="1">
    <location>
        <begin position="702"/>
        <end position="716"/>
    </location>
</feature>
<feature type="region of interest" description="Disordered" evidence="1">
    <location>
        <begin position="625"/>
        <end position="890"/>
    </location>
</feature>
<feature type="compositionally biased region" description="Polar residues" evidence="1">
    <location>
        <begin position="737"/>
        <end position="753"/>
    </location>
</feature>
<evidence type="ECO:0000313" key="3">
    <source>
        <dbReference type="Proteomes" id="UP000703269"/>
    </source>
</evidence>
<feature type="region of interest" description="Disordered" evidence="1">
    <location>
        <begin position="207"/>
        <end position="227"/>
    </location>
</feature>
<feature type="compositionally biased region" description="Polar residues" evidence="1">
    <location>
        <begin position="473"/>
        <end position="507"/>
    </location>
</feature>
<feature type="compositionally biased region" description="Basic and acidic residues" evidence="1">
    <location>
        <begin position="312"/>
        <end position="321"/>
    </location>
</feature>
<feature type="region of interest" description="Disordered" evidence="1">
    <location>
        <begin position="265"/>
        <end position="325"/>
    </location>
</feature>
<sequence length="890" mass="95649">MSIEDLYMERGVQTEDVLVSVNRVVVEVDGEDASGGADTSVSSVSSLIIHTRPPTPTEVPSDAVVIDEDASLSIETKTRVIKHPQLTFLRPAAAGAQTLKTVSARIVSLPETVPKFSEKQNTSGRRVVSMPERGRSPLSSPQTLSPYMDQGSFTADTESPARVRVHSVATDLPHTPSPPSSPDSVVFIANKSPLPEHFLRKKVLVNQSRTPEPREEDWSGWAKSPPRPIPALHGPLSLPYARCPSGAEGTVIEEQEELPRVIWGLEASNSTKENKEPAEEERPDSRPPLPQAARKQGNKQKATSTVPPKFTGAKERTEAEAPQRLPAVQSHLLTPESDQYLTPPQVPLNFDGTVQSYMHLPARGPIDLSELMRPRLEEVNPYLQNADFTANAAFGSMSSGLSNYSSTGDLGLDWAAFGKPQDYLQNSLSGSIWSFPGNSFGNYSATSGFSPSPSMRSLLSSRSPIVLDPPGQFPQSRLAQHSPLSSQHTSSTLNTPALSTQGGSQRAMSALEIAQKYRQQQIQQKQAQSMLPTPPNSTSPLWSSGFSPYQDSLLSPEFLAAARMPNSAKDLTSQQSAFLHQVEVLQQLRSADHARLGVSGRNAQAQIPFLAPAARIQDHISDAFDMPRANNTSNATSYGGVPLNSQQPRNIAPRFATAAQARPSPVGFQPPNPSNAPIGTRRPGSAGAGMASAQGAAPLNPPSIQQRGSISQQNPRSVPLARLVQRRLSAVPEEDTSMLSDNGRSQPQRNLANPSVVYHTPAPPTYAELTAPSRPHQAPDEASGAKQPRRRQTPNPPAQPRKSATGGQQPHRQSREDKGPVAGHSGQPEGRGGNTTRSSSVDSIVSQRTDPPQGSKRGGFRGRGRGWRGRRANAGVHGPERVDGGLTVRS</sequence>
<comment type="caution">
    <text evidence="2">The sequence shown here is derived from an EMBL/GenBank/DDBJ whole genome shotgun (WGS) entry which is preliminary data.</text>
</comment>
<feature type="compositionally biased region" description="Polar residues" evidence="1">
    <location>
        <begin position="629"/>
        <end position="649"/>
    </location>
</feature>
<feature type="compositionally biased region" description="Low complexity" evidence="1">
    <location>
        <begin position="684"/>
        <end position="697"/>
    </location>
</feature>
<feature type="compositionally biased region" description="Low complexity" evidence="1">
    <location>
        <begin position="513"/>
        <end position="528"/>
    </location>
</feature>